<evidence type="ECO:0000313" key="1">
    <source>
        <dbReference type="EMBL" id="MFD1374399.1"/>
    </source>
</evidence>
<proteinExistence type="predicted"/>
<name>A0ABW4AUV4_9ACTN</name>
<accession>A0ABW4AUV4</accession>
<gene>
    <name evidence="1" type="ORF">ACFQ5G_54495</name>
</gene>
<keyword evidence="2" id="KW-1185">Reference proteome</keyword>
<reference evidence="2" key="1">
    <citation type="journal article" date="2019" name="Int. J. Syst. Evol. Microbiol.">
        <title>The Global Catalogue of Microorganisms (GCM) 10K type strain sequencing project: providing services to taxonomists for standard genome sequencing and annotation.</title>
        <authorList>
            <consortium name="The Broad Institute Genomics Platform"/>
            <consortium name="The Broad Institute Genome Sequencing Center for Infectious Disease"/>
            <person name="Wu L."/>
            <person name="Ma J."/>
        </authorList>
    </citation>
    <scope>NUCLEOTIDE SEQUENCE [LARGE SCALE GENOMIC DNA]</scope>
    <source>
        <strain evidence="2">CCM 7526</strain>
    </source>
</reference>
<comment type="caution">
    <text evidence="1">The sequence shown here is derived from an EMBL/GenBank/DDBJ whole genome shotgun (WGS) entry which is preliminary data.</text>
</comment>
<organism evidence="1 2">
    <name type="scientific">Actinoplanes sichuanensis</name>
    <dbReference type="NCBI Taxonomy" id="512349"/>
    <lineage>
        <taxon>Bacteria</taxon>
        <taxon>Bacillati</taxon>
        <taxon>Actinomycetota</taxon>
        <taxon>Actinomycetes</taxon>
        <taxon>Micromonosporales</taxon>
        <taxon>Micromonosporaceae</taxon>
        <taxon>Actinoplanes</taxon>
    </lineage>
</organism>
<protein>
    <submittedName>
        <fullName evidence="1">Cold shock domain-containing protein</fullName>
    </submittedName>
</protein>
<dbReference type="RefSeq" id="WP_317795781.1">
    <property type="nucleotide sequence ID" value="NZ_AP028461.1"/>
</dbReference>
<evidence type="ECO:0000313" key="2">
    <source>
        <dbReference type="Proteomes" id="UP001597183"/>
    </source>
</evidence>
<dbReference type="Proteomes" id="UP001597183">
    <property type="component" value="Unassembled WGS sequence"/>
</dbReference>
<dbReference type="EMBL" id="JBHTMK010000082">
    <property type="protein sequence ID" value="MFD1374399.1"/>
    <property type="molecule type" value="Genomic_DNA"/>
</dbReference>
<sequence length="102" mass="11065">MADLATVREWNDDEGWGVIDSPSTPGGCWAHFSHAAVAGAVTFTTGAPVLLEWESPGQDGYPYRAVRFWPSGSEPVDRANRPGNGGAYRSVLTISFDRDHDQ</sequence>